<sequence length="365" mass="40570">MALYPPNSQALSDDVIGDVLGRARAPQRRTVRDFNGCSIAPPESPSQPQVSSHASKTRNPVQPQVSTRNSKRVSGRKRSSAPLSAEDLASLVAASIDGTDPAGGELRPSYLAKLARVSDALYRERRRLHQARYRKKQQESTLILEEDVQKLREEIRSLTLRRQNADMGISTSLDIWGVATEYFRLFRNGFRSPPEAVNTFALEFLRKSMASDVVSGLMCGPEAILQNWKLFSMCFDDVCVDLERLDKGATSTILVAIATTSVTISKETLRLLFPHLYSGEQRADGKQLSELAKKLQGQRFAMRGSVEFEWDPVTDSVVRVHGQSDMLTPMLRVLGTLEDVSRVFEGALVTPECRLVTRFPTNTIG</sequence>
<gene>
    <name evidence="3" type="primary">VWA8_2</name>
    <name evidence="3" type="ORF">PHYPSEUDO_000980</name>
</gene>
<accession>A0A8T1V368</accession>
<evidence type="ECO:0000256" key="1">
    <source>
        <dbReference type="SAM" id="Coils"/>
    </source>
</evidence>
<dbReference type="AlphaFoldDB" id="A0A8T1V368"/>
<feature type="compositionally biased region" description="Polar residues" evidence="2">
    <location>
        <begin position="53"/>
        <end position="68"/>
    </location>
</feature>
<dbReference type="EMBL" id="JAGDFM010001120">
    <property type="protein sequence ID" value="KAG7375505.1"/>
    <property type="molecule type" value="Genomic_DNA"/>
</dbReference>
<dbReference type="OrthoDB" id="128953at2759"/>
<keyword evidence="4" id="KW-1185">Reference proteome</keyword>
<name>A0A8T1V368_9STRA</name>
<comment type="caution">
    <text evidence="3">The sequence shown here is derived from an EMBL/GenBank/DDBJ whole genome shotgun (WGS) entry which is preliminary data.</text>
</comment>
<proteinExistence type="predicted"/>
<evidence type="ECO:0000313" key="3">
    <source>
        <dbReference type="EMBL" id="KAG7375505.1"/>
    </source>
</evidence>
<evidence type="ECO:0000256" key="2">
    <source>
        <dbReference type="SAM" id="MobiDB-lite"/>
    </source>
</evidence>
<protein>
    <submittedName>
        <fullName evidence="3">von Willebrand factor A domain-containing protein 8</fullName>
    </submittedName>
</protein>
<feature type="coiled-coil region" evidence="1">
    <location>
        <begin position="134"/>
        <end position="161"/>
    </location>
</feature>
<organism evidence="3 4">
    <name type="scientific">Phytophthora pseudosyringae</name>
    <dbReference type="NCBI Taxonomy" id="221518"/>
    <lineage>
        <taxon>Eukaryota</taxon>
        <taxon>Sar</taxon>
        <taxon>Stramenopiles</taxon>
        <taxon>Oomycota</taxon>
        <taxon>Peronosporomycetes</taxon>
        <taxon>Peronosporales</taxon>
        <taxon>Peronosporaceae</taxon>
        <taxon>Phytophthora</taxon>
    </lineage>
</organism>
<feature type="compositionally biased region" description="Basic residues" evidence="2">
    <location>
        <begin position="69"/>
        <end position="79"/>
    </location>
</feature>
<dbReference type="CDD" id="cd14686">
    <property type="entry name" value="bZIP"/>
    <property type="match status" value="1"/>
</dbReference>
<dbReference type="Proteomes" id="UP000694044">
    <property type="component" value="Unassembled WGS sequence"/>
</dbReference>
<reference evidence="3" key="1">
    <citation type="submission" date="2021-02" db="EMBL/GenBank/DDBJ databases">
        <authorList>
            <person name="Palmer J.M."/>
        </authorList>
    </citation>
    <scope>NUCLEOTIDE SEQUENCE</scope>
    <source>
        <strain evidence="3">SCRP734</strain>
    </source>
</reference>
<keyword evidence="1" id="KW-0175">Coiled coil</keyword>
<evidence type="ECO:0000313" key="4">
    <source>
        <dbReference type="Proteomes" id="UP000694044"/>
    </source>
</evidence>
<feature type="region of interest" description="Disordered" evidence="2">
    <location>
        <begin position="34"/>
        <end position="82"/>
    </location>
</feature>